<evidence type="ECO:0000313" key="1">
    <source>
        <dbReference type="EMBL" id="QHW00575.1"/>
    </source>
</evidence>
<organism evidence="1 2">
    <name type="scientific">Spirosoma endbachense</name>
    <dbReference type="NCBI Taxonomy" id="2666025"/>
    <lineage>
        <taxon>Bacteria</taxon>
        <taxon>Pseudomonadati</taxon>
        <taxon>Bacteroidota</taxon>
        <taxon>Cytophagia</taxon>
        <taxon>Cytophagales</taxon>
        <taxon>Cytophagaceae</taxon>
        <taxon>Spirosoma</taxon>
    </lineage>
</organism>
<gene>
    <name evidence="1" type="ORF">GJR95_38600</name>
</gene>
<accession>A0A6P1W6N0</accession>
<dbReference type="KEGG" id="senf:GJR95_38600"/>
<keyword evidence="2" id="KW-1185">Reference proteome</keyword>
<proteinExistence type="predicted"/>
<protein>
    <submittedName>
        <fullName evidence="1">Uncharacterized protein</fullName>
    </submittedName>
</protein>
<dbReference type="EMBL" id="CP045997">
    <property type="protein sequence ID" value="QHW00575.1"/>
    <property type="molecule type" value="Genomic_DNA"/>
</dbReference>
<dbReference type="Proteomes" id="UP000464577">
    <property type="component" value="Chromosome"/>
</dbReference>
<evidence type="ECO:0000313" key="2">
    <source>
        <dbReference type="Proteomes" id="UP000464577"/>
    </source>
</evidence>
<name>A0A6P1W6N0_9BACT</name>
<dbReference type="RefSeq" id="WP_162390966.1">
    <property type="nucleotide sequence ID" value="NZ_CP045997.1"/>
</dbReference>
<sequence>METLTIEIKTAKARKLIDDLIDLGIISIKTDQPTWTDIWNKVDSQLPQTEPDITEDEIMAEIKAYRLEKQTK</sequence>
<dbReference type="AlphaFoldDB" id="A0A6P1W6N0"/>
<reference evidence="1 2" key="1">
    <citation type="submission" date="2019-11" db="EMBL/GenBank/DDBJ databases">
        <title>Spirosoma endbachense sp. nov., isolated from a natural salt meadow.</title>
        <authorList>
            <person name="Rojas J."/>
            <person name="Ambika Manirajan B."/>
            <person name="Ratering S."/>
            <person name="Suarez C."/>
            <person name="Geissler-Plaum R."/>
            <person name="Schnell S."/>
        </authorList>
    </citation>
    <scope>NUCLEOTIDE SEQUENCE [LARGE SCALE GENOMIC DNA]</scope>
    <source>
        <strain evidence="1 2">I-24</strain>
    </source>
</reference>